<sequence length="111" mass="13029">MWQEAFSWQVRVDEVEEKAARLEVELEMMRSQKEQAEAKVAALELRVQPGKKEGGSKEIKRLIAAEVEKTRALERLMAEEAKKSRQRDEKLQEMQKEMAEWRRKCPEPGTD</sequence>
<protein>
    <submittedName>
        <fullName evidence="3">Uncharacterized protein</fullName>
    </submittedName>
</protein>
<accession>A0A151NP51</accession>
<evidence type="ECO:0000313" key="4">
    <source>
        <dbReference type="Proteomes" id="UP000050525"/>
    </source>
</evidence>
<comment type="caution">
    <text evidence="3">The sequence shown here is derived from an EMBL/GenBank/DDBJ whole genome shotgun (WGS) entry which is preliminary data.</text>
</comment>
<organism evidence="3 4">
    <name type="scientific">Alligator mississippiensis</name>
    <name type="common">American alligator</name>
    <dbReference type="NCBI Taxonomy" id="8496"/>
    <lineage>
        <taxon>Eukaryota</taxon>
        <taxon>Metazoa</taxon>
        <taxon>Chordata</taxon>
        <taxon>Craniata</taxon>
        <taxon>Vertebrata</taxon>
        <taxon>Euteleostomi</taxon>
        <taxon>Archelosauria</taxon>
        <taxon>Archosauria</taxon>
        <taxon>Crocodylia</taxon>
        <taxon>Alligatoridae</taxon>
        <taxon>Alligatorinae</taxon>
        <taxon>Alligator</taxon>
    </lineage>
</organism>
<keyword evidence="4" id="KW-1185">Reference proteome</keyword>
<dbReference type="EMBL" id="AKHW03002524">
    <property type="protein sequence ID" value="KYO38490.1"/>
    <property type="molecule type" value="Genomic_DNA"/>
</dbReference>
<feature type="coiled-coil region" evidence="1">
    <location>
        <begin position="12"/>
        <end position="46"/>
    </location>
</feature>
<dbReference type="AlphaFoldDB" id="A0A151NP51"/>
<evidence type="ECO:0000313" key="3">
    <source>
        <dbReference type="EMBL" id="KYO38490.1"/>
    </source>
</evidence>
<evidence type="ECO:0000256" key="2">
    <source>
        <dbReference type="SAM" id="MobiDB-lite"/>
    </source>
</evidence>
<feature type="region of interest" description="Disordered" evidence="2">
    <location>
        <begin position="79"/>
        <end position="111"/>
    </location>
</feature>
<reference evidence="3 4" key="1">
    <citation type="journal article" date="2012" name="Genome Biol.">
        <title>Sequencing three crocodilian genomes to illuminate the evolution of archosaurs and amniotes.</title>
        <authorList>
            <person name="St John J.A."/>
            <person name="Braun E.L."/>
            <person name="Isberg S.R."/>
            <person name="Miles L.G."/>
            <person name="Chong A.Y."/>
            <person name="Gongora J."/>
            <person name="Dalzell P."/>
            <person name="Moran C."/>
            <person name="Bed'hom B."/>
            <person name="Abzhanov A."/>
            <person name="Burgess S.C."/>
            <person name="Cooksey A.M."/>
            <person name="Castoe T.A."/>
            <person name="Crawford N.G."/>
            <person name="Densmore L.D."/>
            <person name="Drew J.C."/>
            <person name="Edwards S.V."/>
            <person name="Faircloth B.C."/>
            <person name="Fujita M.K."/>
            <person name="Greenwold M.J."/>
            <person name="Hoffmann F.G."/>
            <person name="Howard J.M."/>
            <person name="Iguchi T."/>
            <person name="Janes D.E."/>
            <person name="Khan S.Y."/>
            <person name="Kohno S."/>
            <person name="de Koning A.J."/>
            <person name="Lance S.L."/>
            <person name="McCarthy F.M."/>
            <person name="McCormack J.E."/>
            <person name="Merchant M.E."/>
            <person name="Peterson D.G."/>
            <person name="Pollock D.D."/>
            <person name="Pourmand N."/>
            <person name="Raney B.J."/>
            <person name="Roessler K.A."/>
            <person name="Sanford J.R."/>
            <person name="Sawyer R.H."/>
            <person name="Schmidt C.J."/>
            <person name="Triplett E.W."/>
            <person name="Tuberville T.D."/>
            <person name="Venegas-Anaya M."/>
            <person name="Howard J.T."/>
            <person name="Jarvis E.D."/>
            <person name="Guillette L.J.Jr."/>
            <person name="Glenn T.C."/>
            <person name="Green R.E."/>
            <person name="Ray D.A."/>
        </authorList>
    </citation>
    <scope>NUCLEOTIDE SEQUENCE [LARGE SCALE GENOMIC DNA]</scope>
    <source>
        <strain evidence="3">KSC_2009_1</strain>
    </source>
</reference>
<proteinExistence type="predicted"/>
<dbReference type="Proteomes" id="UP000050525">
    <property type="component" value="Unassembled WGS sequence"/>
</dbReference>
<gene>
    <name evidence="3" type="ORF">Y1Q_0015719</name>
</gene>
<keyword evidence="1" id="KW-0175">Coiled coil</keyword>
<name>A0A151NP51_ALLMI</name>
<evidence type="ECO:0000256" key="1">
    <source>
        <dbReference type="SAM" id="Coils"/>
    </source>
</evidence>